<accession>A0A179VFF7</accession>
<protein>
    <recommendedName>
        <fullName evidence="3">DUF3800 domain-containing protein</fullName>
    </recommendedName>
</protein>
<gene>
    <name evidence="1" type="ORF">AWB85_19630</name>
</gene>
<organism evidence="1 2">
    <name type="scientific">Mycobacteroides immunogenum</name>
    <dbReference type="NCBI Taxonomy" id="83262"/>
    <lineage>
        <taxon>Bacteria</taxon>
        <taxon>Bacillati</taxon>
        <taxon>Actinomycetota</taxon>
        <taxon>Actinomycetes</taxon>
        <taxon>Mycobacteriales</taxon>
        <taxon>Mycobacteriaceae</taxon>
        <taxon>Mycobacteroides</taxon>
    </lineage>
</organism>
<sequence length="176" mass="20146">MSSTHIFVDESKHRNYLLVAATVVSGDLEPLRKLVRAMVLPRQRRLHMAKESDSRRKVIADAICAAEVTSMVYTADAGTYRRELDARYACLQALVRDTDPNLNIRIILEQDDSLIDWDRRQLYTLTRQHVSHMQYAHHRAATEPLLALPDAIAWCWAKGGTWRTRIEPAIAGIRQV</sequence>
<dbReference type="EMBL" id="LQYE01000003">
    <property type="protein sequence ID" value="OAT69753.1"/>
    <property type="molecule type" value="Genomic_DNA"/>
</dbReference>
<evidence type="ECO:0008006" key="3">
    <source>
        <dbReference type="Google" id="ProtNLM"/>
    </source>
</evidence>
<dbReference type="Proteomes" id="UP000186919">
    <property type="component" value="Unassembled WGS sequence"/>
</dbReference>
<reference evidence="1 2" key="1">
    <citation type="submission" date="2016-01" db="EMBL/GenBank/DDBJ databases">
        <title>Mycobacterium immunogenum strain CD11_6 genome sequencing and assembly.</title>
        <authorList>
            <person name="Kaur G."/>
            <person name="Nair G.R."/>
            <person name="Mayilraj S."/>
        </authorList>
    </citation>
    <scope>NUCLEOTIDE SEQUENCE [LARGE SCALE GENOMIC DNA]</scope>
    <source>
        <strain evidence="1 2">CD11-6</strain>
    </source>
</reference>
<evidence type="ECO:0000313" key="2">
    <source>
        <dbReference type="Proteomes" id="UP000186919"/>
    </source>
</evidence>
<name>A0A179VFF7_9MYCO</name>
<comment type="caution">
    <text evidence="1">The sequence shown here is derived from an EMBL/GenBank/DDBJ whole genome shotgun (WGS) entry which is preliminary data.</text>
</comment>
<dbReference type="RefSeq" id="WP_064628416.1">
    <property type="nucleotide sequence ID" value="NZ_LQYE01000003.1"/>
</dbReference>
<evidence type="ECO:0000313" key="1">
    <source>
        <dbReference type="EMBL" id="OAT69753.1"/>
    </source>
</evidence>
<dbReference type="AlphaFoldDB" id="A0A179VFF7"/>
<proteinExistence type="predicted"/>